<name>A0A1V3WBV3_MYCKA</name>
<accession>A0A1V3WBV3</accession>
<organism evidence="2 3">
    <name type="scientific">Mycobacterium kansasii</name>
    <dbReference type="NCBI Taxonomy" id="1768"/>
    <lineage>
        <taxon>Bacteria</taxon>
        <taxon>Bacillati</taxon>
        <taxon>Actinomycetota</taxon>
        <taxon>Actinomycetes</taxon>
        <taxon>Mycobacteriales</taxon>
        <taxon>Mycobacteriaceae</taxon>
        <taxon>Mycobacterium</taxon>
    </lineage>
</organism>
<dbReference type="EMBL" id="MVBN01000013">
    <property type="protein sequence ID" value="OOK64400.1"/>
    <property type="molecule type" value="Genomic_DNA"/>
</dbReference>
<reference evidence="2 3" key="1">
    <citation type="submission" date="2017-02" db="EMBL/GenBank/DDBJ databases">
        <title>Complete genome sequences of Mycobacterium kansasii strains isolated from rhesus macaques.</title>
        <authorList>
            <person name="Panda A."/>
            <person name="Nagaraj S."/>
            <person name="Zhao X."/>
            <person name="Tettelin H."/>
            <person name="Detolla L.J."/>
        </authorList>
    </citation>
    <scope>NUCLEOTIDE SEQUENCE [LARGE SCALE GENOMIC DNA]</scope>
    <source>
        <strain evidence="2 3">11-3469</strain>
    </source>
</reference>
<dbReference type="AlphaFoldDB" id="A0A1V3WBV3"/>
<keyword evidence="1" id="KW-0732">Signal</keyword>
<sequence length="47" mass="4650">MKGAAAVLMSPTSPLQAGAAFIMGAQPAPRNILCLSIAEVPDATPVA</sequence>
<evidence type="ECO:0000313" key="2">
    <source>
        <dbReference type="EMBL" id="OOK64400.1"/>
    </source>
</evidence>
<proteinExistence type="predicted"/>
<gene>
    <name evidence="2" type="ORF">BZL29_8204</name>
</gene>
<feature type="chain" id="PRO_5010709402" evidence="1">
    <location>
        <begin position="20"/>
        <end position="47"/>
    </location>
</feature>
<comment type="caution">
    <text evidence="2">The sequence shown here is derived from an EMBL/GenBank/DDBJ whole genome shotgun (WGS) entry which is preliminary data.</text>
</comment>
<feature type="signal peptide" evidence="1">
    <location>
        <begin position="1"/>
        <end position="19"/>
    </location>
</feature>
<evidence type="ECO:0000256" key="1">
    <source>
        <dbReference type="SAM" id="SignalP"/>
    </source>
</evidence>
<evidence type="ECO:0000313" key="3">
    <source>
        <dbReference type="Proteomes" id="UP000188532"/>
    </source>
</evidence>
<dbReference type="Proteomes" id="UP000188532">
    <property type="component" value="Unassembled WGS sequence"/>
</dbReference>
<protein>
    <submittedName>
        <fullName evidence="2">Uncharacterized protein</fullName>
    </submittedName>
</protein>